<dbReference type="InterPro" id="IPR042560">
    <property type="entry name" value="Exo84_C_2"/>
</dbReference>
<evidence type="ECO:0000256" key="2">
    <source>
        <dbReference type="ARBA" id="ARBA00022448"/>
    </source>
</evidence>
<gene>
    <name evidence="7" type="ORF">KP509_27G052400</name>
</gene>
<dbReference type="GO" id="GO:0006893">
    <property type="term" value="P:Golgi to plasma membrane transport"/>
    <property type="evidence" value="ECO:0007669"/>
    <property type="project" value="TreeGrafter"/>
</dbReference>
<evidence type="ECO:0000259" key="6">
    <source>
        <dbReference type="Pfam" id="PF16528"/>
    </source>
</evidence>
<reference evidence="7 8" key="1">
    <citation type="submission" date="2021-08" db="EMBL/GenBank/DDBJ databases">
        <title>WGS assembly of Ceratopteris richardii.</title>
        <authorList>
            <person name="Marchant D.B."/>
            <person name="Chen G."/>
            <person name="Jenkins J."/>
            <person name="Shu S."/>
            <person name="Leebens-Mack J."/>
            <person name="Grimwood J."/>
            <person name="Schmutz J."/>
            <person name="Soltis P."/>
            <person name="Soltis D."/>
            <person name="Chen Z.-H."/>
        </authorList>
    </citation>
    <scope>NUCLEOTIDE SEQUENCE [LARGE SCALE GENOMIC DNA]</scope>
    <source>
        <strain evidence="7">Whitten #5841</strain>
        <tissue evidence="7">Leaf</tissue>
    </source>
</reference>
<dbReference type="OrthoDB" id="642193at2759"/>
<keyword evidence="4" id="KW-0653">Protein transport</keyword>
<keyword evidence="8" id="KW-1185">Reference proteome</keyword>
<dbReference type="GO" id="GO:0006887">
    <property type="term" value="P:exocytosis"/>
    <property type="evidence" value="ECO:0007669"/>
    <property type="project" value="UniProtKB-KW"/>
</dbReference>
<dbReference type="Pfam" id="PF08700">
    <property type="entry name" value="VPS51_Exo84_N"/>
    <property type="match status" value="1"/>
</dbReference>
<feature type="domain" description="Exocyst component Exo84 C-terminal" evidence="6">
    <location>
        <begin position="161"/>
        <end position="360"/>
    </location>
</feature>
<name>A0A8T2RIY4_CERRI</name>
<comment type="similarity">
    <text evidence="1">Belongs to the EXO84 family.</text>
</comment>
<dbReference type="PANTHER" id="PTHR21426:SF12">
    <property type="entry name" value="EXOCYST COMPLEX COMPONENT 8"/>
    <property type="match status" value="1"/>
</dbReference>
<dbReference type="Gene3D" id="1.20.58.1220">
    <property type="entry name" value="Exo84p, C-terminal helical domain"/>
    <property type="match status" value="1"/>
</dbReference>
<feature type="region of interest" description="Disordered" evidence="5">
    <location>
        <begin position="1"/>
        <end position="29"/>
    </location>
</feature>
<organism evidence="7 8">
    <name type="scientific">Ceratopteris richardii</name>
    <name type="common">Triangle waterfern</name>
    <dbReference type="NCBI Taxonomy" id="49495"/>
    <lineage>
        <taxon>Eukaryota</taxon>
        <taxon>Viridiplantae</taxon>
        <taxon>Streptophyta</taxon>
        <taxon>Embryophyta</taxon>
        <taxon>Tracheophyta</taxon>
        <taxon>Polypodiopsida</taxon>
        <taxon>Polypodiidae</taxon>
        <taxon>Polypodiales</taxon>
        <taxon>Pteridineae</taxon>
        <taxon>Pteridaceae</taxon>
        <taxon>Parkerioideae</taxon>
        <taxon>Ceratopteris</taxon>
    </lineage>
</organism>
<evidence type="ECO:0000256" key="1">
    <source>
        <dbReference type="ARBA" id="ARBA00007210"/>
    </source>
</evidence>
<evidence type="ECO:0000256" key="3">
    <source>
        <dbReference type="ARBA" id="ARBA00022483"/>
    </source>
</evidence>
<accession>A0A8T2RIY4</accession>
<proteinExistence type="inferred from homology"/>
<dbReference type="AlphaFoldDB" id="A0A8T2RIY4"/>
<dbReference type="Pfam" id="PF16528">
    <property type="entry name" value="Exo84_C"/>
    <property type="match status" value="1"/>
</dbReference>
<protein>
    <recommendedName>
        <fullName evidence="6">Exocyst component Exo84 C-terminal domain-containing protein</fullName>
    </recommendedName>
</protein>
<dbReference type="GO" id="GO:0015031">
    <property type="term" value="P:protein transport"/>
    <property type="evidence" value="ECO:0007669"/>
    <property type="project" value="UniProtKB-KW"/>
</dbReference>
<dbReference type="SUPFAM" id="SSF74788">
    <property type="entry name" value="Cullin repeat-like"/>
    <property type="match status" value="1"/>
</dbReference>
<keyword evidence="3" id="KW-0268">Exocytosis</keyword>
<evidence type="ECO:0000313" key="8">
    <source>
        <dbReference type="Proteomes" id="UP000825935"/>
    </source>
</evidence>
<evidence type="ECO:0000313" key="7">
    <source>
        <dbReference type="EMBL" id="KAH7295503.1"/>
    </source>
</evidence>
<dbReference type="Proteomes" id="UP000825935">
    <property type="component" value="Chromosome 27"/>
</dbReference>
<sequence length="726" mass="81530">MDAPGISPRLRGLNPSLVNGTHPDDRHHSETELLINELRSSKLKRTEGRVFLDSKYVTTTEKGLRNLCMELTSLKKKSIEEMCQQVYANYGAFIRTSQELSELEGEIVDMRTLLSKQASLVHGVVDAVQLDFIFNELDIASESSQLLEDNQTLSQDFQLIIENLDVLIAERRFDEALCALSDGEDLILGMSEDDETFITHSQTLLSKRKINLIHQLIDVVEQPSASRHEVHTAILNLCKLGDSVHAHSLLLNVYKQKLHSNIQGLHTLPSCYGGTYTYTLSQCVFSALSQATKDFQRLFSEEGNYASGLILWVSDELAAYASLVEKHVLQAASATGCLHAAVECVQTALNYCSLLEDDGLVLRPTLLKLLQPSVEKTLNARVLHIKDSIAAIASVDGWEASLPSGLVNQQSTGGYLTDIKLSKSAQMFQKMLQDFFEDAVPLSNMQLGGLLLDNCSYLLEYYTDILSKAIPKPRFEASSNSKDTVLAETEHQQLCLWSNVSAFAEVILPREEARKRAQTTGTSVRGIESREWKRKLQRSVDSLRNTYCRNQVLDLFFNEEGLPNFTADTYLLLEDDIDMSQAMPSPLFQELFLKLNKLNQVAGNILEGRERTTASLLSKFLEVFLIFILEDQDFWEGMRDGSKPLGKVGLQQCLLDMHFIMQMATQGHYSTRKITAVVQEIYNQAVESYQGEGTDPYDFLPENEWFMEATARCIEVLSLKSKGQNL</sequence>
<dbReference type="InterPro" id="IPR016159">
    <property type="entry name" value="Cullin_repeat-like_dom_sf"/>
</dbReference>
<dbReference type="InterPro" id="IPR033961">
    <property type="entry name" value="Exo84"/>
</dbReference>
<dbReference type="Gene3D" id="1.20.58.1210">
    <property type="entry name" value="Exo84p, N-terminal helical domain"/>
    <property type="match status" value="1"/>
</dbReference>
<comment type="caution">
    <text evidence="7">The sequence shown here is derived from an EMBL/GenBank/DDBJ whole genome shotgun (WGS) entry which is preliminary data.</text>
</comment>
<evidence type="ECO:0000256" key="5">
    <source>
        <dbReference type="SAM" id="MobiDB-lite"/>
    </source>
</evidence>
<dbReference type="PANTHER" id="PTHR21426">
    <property type="entry name" value="EXOCYST COMPLEX COMPONENT 8"/>
    <property type="match status" value="1"/>
</dbReference>
<dbReference type="InterPro" id="IPR042561">
    <property type="entry name" value="Exo84_C_1"/>
</dbReference>
<dbReference type="GO" id="GO:0000145">
    <property type="term" value="C:exocyst"/>
    <property type="evidence" value="ECO:0007669"/>
    <property type="project" value="InterPro"/>
</dbReference>
<evidence type="ECO:0000256" key="4">
    <source>
        <dbReference type="ARBA" id="ARBA00022927"/>
    </source>
</evidence>
<dbReference type="OMA" id="TNHELIC"/>
<dbReference type="InterPro" id="IPR032403">
    <property type="entry name" value="Exo84_C"/>
</dbReference>
<keyword evidence="2" id="KW-0813">Transport</keyword>
<dbReference type="EMBL" id="CM035432">
    <property type="protein sequence ID" value="KAH7295503.1"/>
    <property type="molecule type" value="Genomic_DNA"/>
</dbReference>